<evidence type="ECO:0000313" key="1">
    <source>
        <dbReference type="EMBL" id="MPN43845.1"/>
    </source>
</evidence>
<gene>
    <name evidence="1" type="ORF">SDC9_191406</name>
</gene>
<name>A0A645HXS8_9ZZZZ</name>
<protein>
    <submittedName>
        <fullName evidence="1">Uncharacterized protein</fullName>
    </submittedName>
</protein>
<dbReference type="EMBL" id="VSSQ01102521">
    <property type="protein sequence ID" value="MPN43845.1"/>
    <property type="molecule type" value="Genomic_DNA"/>
</dbReference>
<comment type="caution">
    <text evidence="1">The sequence shown here is derived from an EMBL/GenBank/DDBJ whole genome shotgun (WGS) entry which is preliminary data.</text>
</comment>
<sequence>MEAVKDQHAIGAQSASNFNVNYAPATPVLITGIRYRVNIKHTFSLATGSVTEWYEK</sequence>
<reference evidence="1" key="1">
    <citation type="submission" date="2019-08" db="EMBL/GenBank/DDBJ databases">
        <authorList>
            <person name="Kucharzyk K."/>
            <person name="Murdoch R.W."/>
            <person name="Higgins S."/>
            <person name="Loffler F."/>
        </authorList>
    </citation>
    <scope>NUCLEOTIDE SEQUENCE</scope>
</reference>
<dbReference type="AlphaFoldDB" id="A0A645HXS8"/>
<proteinExistence type="predicted"/>
<accession>A0A645HXS8</accession>
<organism evidence="1">
    <name type="scientific">bioreactor metagenome</name>
    <dbReference type="NCBI Taxonomy" id="1076179"/>
    <lineage>
        <taxon>unclassified sequences</taxon>
        <taxon>metagenomes</taxon>
        <taxon>ecological metagenomes</taxon>
    </lineage>
</organism>